<name>A0A0L0BPW6_LUCCU</name>
<feature type="transmembrane region" description="Helical" evidence="11">
    <location>
        <begin position="684"/>
        <end position="704"/>
    </location>
</feature>
<evidence type="ECO:0000256" key="1">
    <source>
        <dbReference type="ARBA" id="ARBA00004651"/>
    </source>
</evidence>
<keyword evidence="6 11" id="KW-1133">Transmembrane helix</keyword>
<feature type="transmembrane region" description="Helical" evidence="11">
    <location>
        <begin position="480"/>
        <end position="497"/>
    </location>
</feature>
<evidence type="ECO:0000256" key="7">
    <source>
        <dbReference type="ARBA" id="ARBA00023136"/>
    </source>
</evidence>
<keyword evidence="7 11" id="KW-0472">Membrane</keyword>
<feature type="transmembrane region" description="Helical" evidence="11">
    <location>
        <begin position="710"/>
        <end position="729"/>
    </location>
</feature>
<dbReference type="GO" id="GO:0005549">
    <property type="term" value="F:odorant binding"/>
    <property type="evidence" value="ECO:0007669"/>
    <property type="project" value="InterPro"/>
</dbReference>
<evidence type="ECO:0000256" key="2">
    <source>
        <dbReference type="ARBA" id="ARBA00022475"/>
    </source>
</evidence>
<organism evidence="12 13">
    <name type="scientific">Lucilia cuprina</name>
    <name type="common">Green bottle fly</name>
    <name type="synonym">Australian sheep blowfly</name>
    <dbReference type="NCBI Taxonomy" id="7375"/>
    <lineage>
        <taxon>Eukaryota</taxon>
        <taxon>Metazoa</taxon>
        <taxon>Ecdysozoa</taxon>
        <taxon>Arthropoda</taxon>
        <taxon>Hexapoda</taxon>
        <taxon>Insecta</taxon>
        <taxon>Pterygota</taxon>
        <taxon>Neoptera</taxon>
        <taxon>Endopterygota</taxon>
        <taxon>Diptera</taxon>
        <taxon>Brachycera</taxon>
        <taxon>Muscomorpha</taxon>
        <taxon>Oestroidea</taxon>
        <taxon>Calliphoridae</taxon>
        <taxon>Luciliinae</taxon>
        <taxon>Lucilia</taxon>
    </lineage>
</organism>
<feature type="transmembrane region" description="Helical" evidence="11">
    <location>
        <begin position="278"/>
        <end position="300"/>
    </location>
</feature>
<feature type="transmembrane region" description="Helical" evidence="11">
    <location>
        <begin position="312"/>
        <end position="334"/>
    </location>
</feature>
<comment type="subcellular location">
    <subcellularLocation>
        <location evidence="1">Cell membrane</location>
        <topology evidence="1">Multi-pass membrane protein</topology>
    </subcellularLocation>
</comment>
<evidence type="ECO:0000256" key="3">
    <source>
        <dbReference type="ARBA" id="ARBA00022606"/>
    </source>
</evidence>
<dbReference type="InterPro" id="IPR004117">
    <property type="entry name" value="7tm6_olfct_rcpt"/>
</dbReference>
<evidence type="ECO:0000313" key="12">
    <source>
        <dbReference type="EMBL" id="KNC22013.1"/>
    </source>
</evidence>
<protein>
    <submittedName>
        <fullName evidence="12">Putative odorant receptor 85b</fullName>
    </submittedName>
</protein>
<keyword evidence="13" id="KW-1185">Reference proteome</keyword>
<comment type="subunit">
    <text evidence="10">Interacts with Orco. Complexes exist early in the endomembrane system in olfactory sensory neurons (OSNs), coupling these complexes to the conserved ciliary trafficking pathway.</text>
</comment>
<evidence type="ECO:0000256" key="5">
    <source>
        <dbReference type="ARBA" id="ARBA00022725"/>
    </source>
</evidence>
<evidence type="ECO:0000313" key="13">
    <source>
        <dbReference type="Proteomes" id="UP000037069"/>
    </source>
</evidence>
<dbReference type="PANTHER" id="PTHR21137">
    <property type="entry name" value="ODORANT RECEPTOR"/>
    <property type="match status" value="1"/>
</dbReference>
<keyword evidence="2" id="KW-1003">Cell membrane</keyword>
<dbReference type="PANTHER" id="PTHR21137:SF44">
    <property type="entry name" value="ODORANT RECEPTOR 13A-RELATED"/>
    <property type="match status" value="1"/>
</dbReference>
<dbReference type="OrthoDB" id="8185860at2759"/>
<gene>
    <name evidence="12" type="ORF">FF38_14230</name>
</gene>
<evidence type="ECO:0000256" key="10">
    <source>
        <dbReference type="ARBA" id="ARBA00038679"/>
    </source>
</evidence>
<feature type="transmembrane region" description="Helical" evidence="11">
    <location>
        <begin position="1121"/>
        <end position="1140"/>
    </location>
</feature>
<feature type="transmembrane region" description="Helical" evidence="11">
    <location>
        <begin position="78"/>
        <end position="95"/>
    </location>
</feature>
<keyword evidence="3" id="KW-0716">Sensory transduction</keyword>
<dbReference type="GO" id="GO:0005886">
    <property type="term" value="C:plasma membrane"/>
    <property type="evidence" value="ECO:0007669"/>
    <property type="project" value="UniProtKB-SubCell"/>
</dbReference>
<feature type="transmembrane region" description="Helical" evidence="11">
    <location>
        <begin position="536"/>
        <end position="561"/>
    </location>
</feature>
<evidence type="ECO:0000256" key="9">
    <source>
        <dbReference type="ARBA" id="ARBA00023224"/>
    </source>
</evidence>
<feature type="transmembrane region" description="Helical" evidence="11">
    <location>
        <begin position="849"/>
        <end position="877"/>
    </location>
</feature>
<feature type="transmembrane region" description="Helical" evidence="11">
    <location>
        <begin position="443"/>
        <end position="468"/>
    </location>
</feature>
<evidence type="ECO:0000256" key="6">
    <source>
        <dbReference type="ARBA" id="ARBA00022989"/>
    </source>
</evidence>
<reference evidence="12 13" key="1">
    <citation type="journal article" date="2015" name="Nat. Commun.">
        <title>Lucilia cuprina genome unlocks parasitic fly biology to underpin future interventions.</title>
        <authorList>
            <person name="Anstead C.A."/>
            <person name="Korhonen P.K."/>
            <person name="Young N.D."/>
            <person name="Hall R.S."/>
            <person name="Jex A.R."/>
            <person name="Murali S.C."/>
            <person name="Hughes D.S."/>
            <person name="Lee S.F."/>
            <person name="Perry T."/>
            <person name="Stroehlein A.J."/>
            <person name="Ansell B.R."/>
            <person name="Breugelmans B."/>
            <person name="Hofmann A."/>
            <person name="Qu J."/>
            <person name="Dugan S."/>
            <person name="Lee S.L."/>
            <person name="Chao H."/>
            <person name="Dinh H."/>
            <person name="Han Y."/>
            <person name="Doddapaneni H.V."/>
            <person name="Worley K.C."/>
            <person name="Muzny D.M."/>
            <person name="Ioannidis P."/>
            <person name="Waterhouse R.M."/>
            <person name="Zdobnov E.M."/>
            <person name="James P.J."/>
            <person name="Bagnall N.H."/>
            <person name="Kotze A.C."/>
            <person name="Gibbs R.A."/>
            <person name="Richards S."/>
            <person name="Batterham P."/>
            <person name="Gasser R.B."/>
        </authorList>
    </citation>
    <scope>NUCLEOTIDE SEQUENCE [LARGE SCALE GENOMIC DNA]</scope>
    <source>
        <strain evidence="12 13">LS</strain>
        <tissue evidence="12">Full body</tissue>
    </source>
</reference>
<feature type="transmembrane region" description="Helical" evidence="11">
    <location>
        <begin position="37"/>
        <end position="66"/>
    </location>
</feature>
<feature type="transmembrane region" description="Helical" evidence="11">
    <location>
        <begin position="889"/>
        <end position="906"/>
    </location>
</feature>
<dbReference type="OMA" id="GMSKMLF"/>
<evidence type="ECO:0000256" key="4">
    <source>
        <dbReference type="ARBA" id="ARBA00022692"/>
    </source>
</evidence>
<dbReference type="AlphaFoldDB" id="A0A0L0BPW6"/>
<proteinExistence type="predicted"/>
<evidence type="ECO:0000256" key="8">
    <source>
        <dbReference type="ARBA" id="ARBA00023170"/>
    </source>
</evidence>
<feature type="transmembrane region" description="Helical" evidence="11">
    <location>
        <begin position="1088"/>
        <end position="1109"/>
    </location>
</feature>
<keyword evidence="8 12" id="KW-0675">Receptor</keyword>
<feature type="transmembrane region" description="Helical" evidence="11">
    <location>
        <begin position="134"/>
        <end position="159"/>
    </location>
</feature>
<keyword evidence="5" id="KW-0552">Olfaction</keyword>
<evidence type="ECO:0000256" key="11">
    <source>
        <dbReference type="SAM" id="Phobius"/>
    </source>
</evidence>
<sequence length="1204" mass="139207">MKKAVKFNDFVKYANFFYATIGVQPYEDLGNTKGKSFLTLIIFFVGIINMNIMLLSEVIFVIMAVVNGNNFLEATMTMSYIGFVLVGNCKMLFVWKQKSALTRFVTGLKRIFPEDLEQQELYQLRKYLKQCSRITMSFSLLYMILIWTYNLFSIVQYAIYDRWLNIHQLEQTLPYLMYIPWDWHNHWSYYVLYAAQDLAGYTSAAGQIASDLFLVACATQLIIHFDYLSSTIAHYQSKVGKRGLSITQAQESDMNFLRKMTKYHAYLLDLSEQINNVFGLPLLLNFITSSFVICFVGFQITIGASPETVAKLILFLFSSAAQVYLICHYGQLLIDVSTNVAHAVYNQNWIPADVRYQKMLILIAERAQKPVQLKATTFVHVSRGTMSEAIQTKRTTANARTMKLATFDDFMKLANFFYTTVGIQPYNKEDASKDNYNKLMATVIFYTGVINMNYVLFSEILYVIMALVKGENFVEATMTMSYIGFVLVGSFKMFFVYKSKNDLTKFVNGLQQIFPNTPELQAEYNMPYYLKQCSRITLSFSGLYMILIWTYNLFSVIQYLIYELWLNIREVGQTLPYYMYIPWDWNNHWSYYLLYASQDFAGYTSAAGQISGDLMLTAFATQLIMHYDYTSYKIASYEVKRSLKGINEDKGYAQDMEFLKNMIQYHTNLLDLSDQLNNVFGKPLLLNFATSSFVICFVGFQVTVGATPDTILKLLLFLFSSIAQVYLICHYGQNLIDSSTNISQAVYNQNWIAADIRYQKMLILIAERAQKPAILKATSFVLISRGTMTESEGCLCKVKWKISKETLKNKMKNFPAKFEDFFKLANFFYTTTGMVFVKTEKLTLAKTLLASFIFYASVINMNYVLSLEVVYVILAIVNKTNFLEATMTLSYIGFVVVGNFKMLFVWRKKAELTKLLNNLKYIFPEKPPQQKQYNLHYYLSQCTRITIAFSLIYMIAIWTYNLFTVTQFLIYEKWLKIRQIEKILPYLMYTPWDWSDHWSYYVLYVSQDFAGYTSAAGQISGDLLLSSCATQMIMHYDFLTKAIEEYKPKLLEKGVTKATGFRQDMEFLINMIQYHSYLLDLSYQMNNIFGLPILLNFIASSFVICFLGFQMTIGATPETLLKLSLFLAISIAQIYLICYYGQELIDSSVKVAKAVYNQNWPTADVRYQKMLVLITARAQKPAQLKATDMVLISRETMTQVTRIE</sequence>
<keyword evidence="9" id="KW-0807">Transducer</keyword>
<dbReference type="GO" id="GO:0004984">
    <property type="term" value="F:olfactory receptor activity"/>
    <property type="evidence" value="ECO:0007669"/>
    <property type="project" value="InterPro"/>
</dbReference>
<comment type="caution">
    <text evidence="12">The sequence shown here is derived from an EMBL/GenBank/DDBJ whole genome shotgun (WGS) entry which is preliminary data.</text>
</comment>
<accession>A0A0L0BPW6</accession>
<dbReference type="EMBL" id="JRES01001565">
    <property type="protein sequence ID" value="KNC22013.1"/>
    <property type="molecule type" value="Genomic_DNA"/>
</dbReference>
<dbReference type="GO" id="GO:0007165">
    <property type="term" value="P:signal transduction"/>
    <property type="evidence" value="ECO:0007669"/>
    <property type="project" value="UniProtKB-KW"/>
</dbReference>
<dbReference type="Proteomes" id="UP000037069">
    <property type="component" value="Unassembled WGS sequence"/>
</dbReference>
<feature type="transmembrane region" description="Helical" evidence="11">
    <location>
        <begin position="945"/>
        <end position="970"/>
    </location>
</feature>
<keyword evidence="4 11" id="KW-0812">Transmembrane</keyword>
<dbReference type="Pfam" id="PF02949">
    <property type="entry name" value="7tm_6"/>
    <property type="match status" value="3"/>
</dbReference>